<evidence type="ECO:0000313" key="3">
    <source>
        <dbReference type="Proteomes" id="UP000669179"/>
    </source>
</evidence>
<organism evidence="2 3">
    <name type="scientific">Actinomadura barringtoniae</name>
    <dbReference type="NCBI Taxonomy" id="1427535"/>
    <lineage>
        <taxon>Bacteria</taxon>
        <taxon>Bacillati</taxon>
        <taxon>Actinomycetota</taxon>
        <taxon>Actinomycetes</taxon>
        <taxon>Streptosporangiales</taxon>
        <taxon>Thermomonosporaceae</taxon>
        <taxon>Actinomadura</taxon>
    </lineage>
</organism>
<dbReference type="NCBIfam" id="NF041216">
    <property type="entry name" value="CU044_2847_fam"/>
    <property type="match status" value="1"/>
</dbReference>
<evidence type="ECO:0000313" key="2">
    <source>
        <dbReference type="EMBL" id="MBO2454574.1"/>
    </source>
</evidence>
<sequence length="112" mass="12119">MRWESEHGPVVVEMDDTDAGFEMVSRVDDVMNESRKRLEDAMEGVRGMAESALDALRDVSVTPDTIELEFGLKLNVAAGAVIARTALEGQVKVRVVWSGAAVEAAPGDDDEE</sequence>
<dbReference type="Proteomes" id="UP000669179">
    <property type="component" value="Unassembled WGS sequence"/>
</dbReference>
<name>A0A939PR02_9ACTN</name>
<dbReference type="EMBL" id="JAGEOJ010000027">
    <property type="protein sequence ID" value="MBO2454574.1"/>
    <property type="molecule type" value="Genomic_DNA"/>
</dbReference>
<protein>
    <recommendedName>
        <fullName evidence="1">Trypsin-co-occurring domain-containing protein</fullName>
    </recommendedName>
</protein>
<proteinExistence type="predicted"/>
<comment type="caution">
    <text evidence="2">The sequence shown here is derived from an EMBL/GenBank/DDBJ whole genome shotgun (WGS) entry which is preliminary data.</text>
</comment>
<accession>A0A939PR02</accession>
<evidence type="ECO:0000259" key="1">
    <source>
        <dbReference type="Pfam" id="PF19493"/>
    </source>
</evidence>
<feature type="domain" description="Trypsin-co-occurring" evidence="1">
    <location>
        <begin position="8"/>
        <end position="98"/>
    </location>
</feature>
<reference evidence="2" key="1">
    <citation type="submission" date="2021-03" db="EMBL/GenBank/DDBJ databases">
        <authorList>
            <person name="Kanchanasin P."/>
            <person name="Saeng-In P."/>
            <person name="Phongsopitanun W."/>
            <person name="Yuki M."/>
            <person name="Kudo T."/>
            <person name="Ohkuma M."/>
            <person name="Tanasupawat S."/>
        </authorList>
    </citation>
    <scope>NUCLEOTIDE SEQUENCE</scope>
    <source>
        <strain evidence="2">GKU 128</strain>
    </source>
</reference>
<dbReference type="Pfam" id="PF19493">
    <property type="entry name" value="Trypco1"/>
    <property type="match status" value="1"/>
</dbReference>
<gene>
    <name evidence="2" type="ORF">J4573_46325</name>
</gene>
<dbReference type="AlphaFoldDB" id="A0A939PR02"/>
<dbReference type="InterPro" id="IPR045794">
    <property type="entry name" value="Trypco1"/>
</dbReference>
<keyword evidence="3" id="KW-1185">Reference proteome</keyword>